<proteinExistence type="predicted"/>
<evidence type="ECO:0008006" key="3">
    <source>
        <dbReference type="Google" id="ProtNLM"/>
    </source>
</evidence>
<protein>
    <recommendedName>
        <fullName evidence="3">Replicative helicase inhibitor G39P N-terminal domain-containing protein</fullName>
    </recommendedName>
</protein>
<keyword evidence="2" id="KW-1185">Reference proteome</keyword>
<organism evidence="1 2">
    <name type="scientific">Macrococcus bovicus</name>
    <dbReference type="NCBI Taxonomy" id="69968"/>
    <lineage>
        <taxon>Bacteria</taxon>
        <taxon>Bacillati</taxon>
        <taxon>Bacillota</taxon>
        <taxon>Bacilli</taxon>
        <taxon>Bacillales</taxon>
        <taxon>Staphylococcaceae</taxon>
        <taxon>Macrococcus</taxon>
    </lineage>
</organism>
<gene>
    <name evidence="1" type="ORF">ERX55_10535</name>
</gene>
<reference evidence="1 2" key="1">
    <citation type="submission" date="2019-01" db="EMBL/GenBank/DDBJ databases">
        <title>Draft genome sequences of the type strains of six Macrococcus species.</title>
        <authorList>
            <person name="Mazhar S."/>
            <person name="Altermann E."/>
            <person name="Hill C."/>
            <person name="Mcauliffe O."/>
        </authorList>
    </citation>
    <scope>NUCLEOTIDE SEQUENCE [LARGE SCALE GENOMIC DNA]</scope>
    <source>
        <strain evidence="1 2">ATCC 51825</strain>
    </source>
</reference>
<dbReference type="AlphaFoldDB" id="A0A4R6BWV7"/>
<sequence>MAMTPKEALELIKLIETSYHQINFDKEQADVWISILIKGDYQLSKEKIYRYVSTEKFPPVISDFLVVIQDKPVEDYSADIAAVQRELNDPVLRKKREEAMQKLREAVKGMNEKVGVSDD</sequence>
<dbReference type="Gene3D" id="1.10.8.200">
    <property type="entry name" value="Replisome organizer (g39p helicase loader/inhibitor protein)"/>
    <property type="match status" value="1"/>
</dbReference>
<evidence type="ECO:0000313" key="1">
    <source>
        <dbReference type="EMBL" id="TDM12684.1"/>
    </source>
</evidence>
<comment type="caution">
    <text evidence="1">The sequence shown here is derived from an EMBL/GenBank/DDBJ whole genome shotgun (WGS) entry which is preliminary data.</text>
</comment>
<accession>A0A4R6BWV7</accession>
<dbReference type="EMBL" id="SCWF01000015">
    <property type="protein sequence ID" value="TDM12684.1"/>
    <property type="molecule type" value="Genomic_DNA"/>
</dbReference>
<evidence type="ECO:0000313" key="2">
    <source>
        <dbReference type="Proteomes" id="UP000294843"/>
    </source>
</evidence>
<dbReference type="Proteomes" id="UP000294843">
    <property type="component" value="Unassembled WGS sequence"/>
</dbReference>
<name>A0A4R6BWV7_9STAP</name>
<dbReference type="OrthoDB" id="2418404at2"/>